<organism evidence="1 2">
    <name type="scientific">Paenalkalicoccus suaedae</name>
    <dbReference type="NCBI Taxonomy" id="2592382"/>
    <lineage>
        <taxon>Bacteria</taxon>
        <taxon>Bacillati</taxon>
        <taxon>Bacillota</taxon>
        <taxon>Bacilli</taxon>
        <taxon>Bacillales</taxon>
        <taxon>Bacillaceae</taxon>
        <taxon>Paenalkalicoccus</taxon>
    </lineage>
</organism>
<accession>A0A859FGA1</accession>
<dbReference type="Proteomes" id="UP000318138">
    <property type="component" value="Chromosome"/>
</dbReference>
<dbReference type="KEGG" id="psua:FLK61_31600"/>
<gene>
    <name evidence="1" type="ORF">FLK61_31600</name>
</gene>
<dbReference type="AlphaFoldDB" id="A0A859FGA1"/>
<evidence type="ECO:0000313" key="1">
    <source>
        <dbReference type="EMBL" id="QKS71256.1"/>
    </source>
</evidence>
<name>A0A859FGA1_9BACI</name>
<reference evidence="2" key="1">
    <citation type="submission" date="2019-07" db="EMBL/GenBank/DDBJ databases">
        <title>Bacillus alkalisoli sp. nov. isolated from saline soil.</title>
        <authorList>
            <person name="Sun J.-Q."/>
            <person name="Xu L."/>
        </authorList>
    </citation>
    <scope>NUCLEOTIDE SEQUENCE [LARGE SCALE GENOMIC DNA]</scope>
    <source>
        <strain evidence="2">M4U3P1</strain>
    </source>
</reference>
<proteinExistence type="predicted"/>
<dbReference type="EMBL" id="CP041372">
    <property type="protein sequence ID" value="QKS71256.1"/>
    <property type="molecule type" value="Genomic_DNA"/>
</dbReference>
<sequence length="60" mass="7287">MKFFLVDEDEVSGSQIDEVVRITGDMKRKHEVVQRKLPEVRSKWKEVTRKRKWTCNPKER</sequence>
<evidence type="ECO:0000313" key="2">
    <source>
        <dbReference type="Proteomes" id="UP000318138"/>
    </source>
</evidence>
<keyword evidence="2" id="KW-1185">Reference proteome</keyword>
<protein>
    <submittedName>
        <fullName evidence="1">Uncharacterized protein</fullName>
    </submittedName>
</protein>